<protein>
    <recommendedName>
        <fullName evidence="5">DUF2961 domain-containing protein</fullName>
    </recommendedName>
</protein>
<dbReference type="Gene3D" id="2.60.120.1390">
    <property type="match status" value="2"/>
</dbReference>
<reference evidence="3 4" key="1">
    <citation type="submission" date="2019-03" db="EMBL/GenBank/DDBJ databases">
        <title>Deep-cultivation of Planctomycetes and their phenomic and genomic characterization uncovers novel biology.</title>
        <authorList>
            <person name="Wiegand S."/>
            <person name="Jogler M."/>
            <person name="Boedeker C."/>
            <person name="Pinto D."/>
            <person name="Vollmers J."/>
            <person name="Rivas-Marin E."/>
            <person name="Kohn T."/>
            <person name="Peeters S.H."/>
            <person name="Heuer A."/>
            <person name="Rast P."/>
            <person name="Oberbeckmann S."/>
            <person name="Bunk B."/>
            <person name="Jeske O."/>
            <person name="Meyerdierks A."/>
            <person name="Storesund J.E."/>
            <person name="Kallscheuer N."/>
            <person name="Luecker S."/>
            <person name="Lage O.M."/>
            <person name="Pohl T."/>
            <person name="Merkel B.J."/>
            <person name="Hornburger P."/>
            <person name="Mueller R.-W."/>
            <person name="Bruemmer F."/>
            <person name="Labrenz M."/>
            <person name="Spormann A.M."/>
            <person name="Op den Camp H."/>
            <person name="Overmann J."/>
            <person name="Amann R."/>
            <person name="Jetten M.S.M."/>
            <person name="Mascher T."/>
            <person name="Medema M.H."/>
            <person name="Devos D.P."/>
            <person name="Kaster A.-K."/>
            <person name="Ovreas L."/>
            <person name="Rohde M."/>
            <person name="Galperin M.Y."/>
            <person name="Jogler C."/>
        </authorList>
    </citation>
    <scope>NUCLEOTIDE SEQUENCE [LARGE SCALE GENOMIC DNA]</scope>
    <source>
        <strain evidence="3 4">Enr13</strain>
    </source>
</reference>
<dbReference type="KEGG" id="snep:Enr13x_09610"/>
<keyword evidence="4" id="KW-1185">Reference proteome</keyword>
<dbReference type="EMBL" id="CP037423">
    <property type="protein sequence ID" value="QDV41123.1"/>
    <property type="molecule type" value="Genomic_DNA"/>
</dbReference>
<dbReference type="Pfam" id="PF11175">
    <property type="entry name" value="DUF2961"/>
    <property type="match status" value="1"/>
</dbReference>
<feature type="signal peptide" evidence="2">
    <location>
        <begin position="1"/>
        <end position="22"/>
    </location>
</feature>
<evidence type="ECO:0000256" key="2">
    <source>
        <dbReference type="SAM" id="SignalP"/>
    </source>
</evidence>
<accession>A0A518HJV9</accession>
<evidence type="ECO:0008006" key="5">
    <source>
        <dbReference type="Google" id="ProtNLM"/>
    </source>
</evidence>
<dbReference type="RefSeq" id="WP_231744087.1">
    <property type="nucleotide sequence ID" value="NZ_CP037423.1"/>
</dbReference>
<keyword evidence="2" id="KW-0732">Signal</keyword>
<dbReference type="Proteomes" id="UP000319004">
    <property type="component" value="Chromosome"/>
</dbReference>
<name>A0A518HJV9_9BACT</name>
<dbReference type="AlphaFoldDB" id="A0A518HJV9"/>
<gene>
    <name evidence="3" type="ORF">Enr13x_09610</name>
</gene>
<evidence type="ECO:0000313" key="4">
    <source>
        <dbReference type="Proteomes" id="UP000319004"/>
    </source>
</evidence>
<proteinExistence type="predicted"/>
<evidence type="ECO:0000256" key="1">
    <source>
        <dbReference type="SAM" id="MobiDB-lite"/>
    </source>
</evidence>
<sequence precursor="true">MMTRLRTLLAVLLCLSAPSVGAGETVTITSLLDEMIDRDSVARFPEQQFRLKQHSSYNRASNTPEDPEGWFANGDYNRPPNGRNFIRTEENSGRKEWVLMDHQGPGAIVRTWMPWHNPNNGGTEINLRIYLDGAEEPALEGNMLSMFDGSGVFPFPFAHPSLRSAVSFFPIPFAKRCKVTTDQMPFFFQFTFRAYDEGTPVKTFTMADFQAAKDLTTKTGKTLLNPTVSGAGEPLRFSASLGNQDEQSLELPAGTAAVRELSVKLGSYADPKVTRQVVLKMQFDGKQTVWCPIGDFFGSGIGLNPVQGWYRTVAEDGTMSCRWVMPYQNGGKVSLVNYSGEPVDAELEVKTGAWTWDERSMYFHAGWRGQYPVSTRPYSDWNYVTLKGRGVYVGDTLTIMNPVERWWGEGDEKIWVDGEDFPSIFGTGTEDYYAYSWGGRSTDFYEHPFHAQPFSHRYNKLNRKTTDERNTHGFSVETRSRSLDTMPFGSSLQLDMEIWSWSECEMGYGVGMYWYGFQDTTSNRKPEPDQVLNVPVVPKVETASTNAGADEFKNAVEINAKSVISKPDTIEIKPQNLKRLKLKGVWNLNTHALFKNARVGDVVEIRIPATSPVAEKLTLHATKSWDYGILRFSVNGKAVEQQVDVYAEKPVPTGPITLGAFDPVDSAYVLRVEVVGKNPNSQDAFFGLDCVTLSAAQ</sequence>
<feature type="compositionally biased region" description="Polar residues" evidence="1">
    <location>
        <begin position="54"/>
        <end position="64"/>
    </location>
</feature>
<dbReference type="InterPro" id="IPR021345">
    <property type="entry name" value="DUF2961"/>
</dbReference>
<feature type="region of interest" description="Disordered" evidence="1">
    <location>
        <begin position="52"/>
        <end position="77"/>
    </location>
</feature>
<organism evidence="3 4">
    <name type="scientific">Stieleria neptunia</name>
    <dbReference type="NCBI Taxonomy" id="2527979"/>
    <lineage>
        <taxon>Bacteria</taxon>
        <taxon>Pseudomonadati</taxon>
        <taxon>Planctomycetota</taxon>
        <taxon>Planctomycetia</taxon>
        <taxon>Pirellulales</taxon>
        <taxon>Pirellulaceae</taxon>
        <taxon>Stieleria</taxon>
    </lineage>
</organism>
<evidence type="ECO:0000313" key="3">
    <source>
        <dbReference type="EMBL" id="QDV41123.1"/>
    </source>
</evidence>
<feature type="chain" id="PRO_5021710781" description="DUF2961 domain-containing protein" evidence="2">
    <location>
        <begin position="23"/>
        <end position="697"/>
    </location>
</feature>